<evidence type="ECO:0008006" key="5">
    <source>
        <dbReference type="Google" id="ProtNLM"/>
    </source>
</evidence>
<keyword evidence="2" id="KW-0472">Membrane</keyword>
<evidence type="ECO:0000256" key="2">
    <source>
        <dbReference type="SAM" id="Phobius"/>
    </source>
</evidence>
<keyword evidence="2" id="KW-1133">Transmembrane helix</keyword>
<name>A0A919V5W1_9ACTN</name>
<protein>
    <recommendedName>
        <fullName evidence="5">DUF2567 domain-containing protein</fullName>
    </recommendedName>
</protein>
<feature type="region of interest" description="Disordered" evidence="1">
    <location>
        <begin position="182"/>
        <end position="205"/>
    </location>
</feature>
<organism evidence="3 4">
    <name type="scientific">Sinosporangium siamense</name>
    <dbReference type="NCBI Taxonomy" id="1367973"/>
    <lineage>
        <taxon>Bacteria</taxon>
        <taxon>Bacillati</taxon>
        <taxon>Actinomycetota</taxon>
        <taxon>Actinomycetes</taxon>
        <taxon>Streptosporangiales</taxon>
        <taxon>Streptosporangiaceae</taxon>
        <taxon>Sinosporangium</taxon>
    </lineage>
</organism>
<evidence type="ECO:0000313" key="3">
    <source>
        <dbReference type="EMBL" id="GII90347.1"/>
    </source>
</evidence>
<reference evidence="3" key="1">
    <citation type="submission" date="2021-01" db="EMBL/GenBank/DDBJ databases">
        <title>Whole genome shotgun sequence of Sinosporangium siamense NBRC 109515.</title>
        <authorList>
            <person name="Komaki H."/>
            <person name="Tamura T."/>
        </authorList>
    </citation>
    <scope>NUCLEOTIDE SEQUENCE</scope>
    <source>
        <strain evidence="3">NBRC 109515</strain>
    </source>
</reference>
<dbReference type="AlphaFoldDB" id="A0A919V5W1"/>
<accession>A0A919V5W1</accession>
<comment type="caution">
    <text evidence="3">The sequence shown here is derived from an EMBL/GenBank/DDBJ whole genome shotgun (WGS) entry which is preliminary data.</text>
</comment>
<proteinExistence type="predicted"/>
<keyword evidence="2" id="KW-0812">Transmembrane</keyword>
<dbReference type="EMBL" id="BOOW01000006">
    <property type="protein sequence ID" value="GII90347.1"/>
    <property type="molecule type" value="Genomic_DNA"/>
</dbReference>
<keyword evidence="4" id="KW-1185">Reference proteome</keyword>
<sequence>MRHLREFAVTVFVLAVLGVIAGFVWAATAPRTLFVSGPDGDVPADPTTQTLIAADGWFAVVTGLLGLASGIVGHVLSRKRPLPVVVGLAVGGMGASLLTFGVGRVVCLSAPVQLAAGPTGTTTTAHLVLTAHGVLMAWPFLAVGVFFAIEGVLAYRESPLRKPYGGQAPPLFPVFRGAFPPKADLASNSDSSGKGPADPVPESRD</sequence>
<feature type="transmembrane region" description="Helical" evidence="2">
    <location>
        <begin position="50"/>
        <end position="72"/>
    </location>
</feature>
<dbReference type="RefSeq" id="WP_204020711.1">
    <property type="nucleotide sequence ID" value="NZ_BOOW01000006.1"/>
</dbReference>
<feature type="transmembrane region" description="Helical" evidence="2">
    <location>
        <begin position="84"/>
        <end position="106"/>
    </location>
</feature>
<evidence type="ECO:0000313" key="4">
    <source>
        <dbReference type="Proteomes" id="UP000606172"/>
    </source>
</evidence>
<gene>
    <name evidence="3" type="ORF">Ssi02_05780</name>
</gene>
<feature type="transmembrane region" description="Helical" evidence="2">
    <location>
        <begin position="126"/>
        <end position="153"/>
    </location>
</feature>
<dbReference type="Proteomes" id="UP000606172">
    <property type="component" value="Unassembled WGS sequence"/>
</dbReference>
<evidence type="ECO:0000256" key="1">
    <source>
        <dbReference type="SAM" id="MobiDB-lite"/>
    </source>
</evidence>